<dbReference type="OrthoDB" id="96314at2759"/>
<protein>
    <recommendedName>
        <fullName evidence="3">Sulfatase N-terminal domain-containing protein</fullName>
    </recommendedName>
</protein>
<sequence length="99" mass="11190">MPNVKSPIADKGINYTSCYCTSYPDQNALNLIRDNTMAMLDEAIKSKRPFFTAVAPAIPHLGLNATDHGTHWPVPLPKWEHKFNDKKVPRTKNFNPNKV</sequence>
<reference evidence="1" key="2">
    <citation type="journal article" date="2023" name="IMA Fungus">
        <title>Comparative genomic study of the Penicillium genus elucidates a diverse pangenome and 15 lateral gene transfer events.</title>
        <authorList>
            <person name="Petersen C."/>
            <person name="Sorensen T."/>
            <person name="Nielsen M.R."/>
            <person name="Sondergaard T.E."/>
            <person name="Sorensen J.L."/>
            <person name="Fitzpatrick D.A."/>
            <person name="Frisvad J.C."/>
            <person name="Nielsen K.L."/>
        </authorList>
    </citation>
    <scope>NUCLEOTIDE SEQUENCE</scope>
    <source>
        <strain evidence="1">IBT 34128</strain>
    </source>
</reference>
<dbReference type="EMBL" id="JAPMSZ010000001">
    <property type="protein sequence ID" value="KAJ5114922.1"/>
    <property type="molecule type" value="Genomic_DNA"/>
</dbReference>
<dbReference type="RefSeq" id="XP_056516114.1">
    <property type="nucleotide sequence ID" value="XM_056651264.1"/>
</dbReference>
<dbReference type="GeneID" id="81390432"/>
<evidence type="ECO:0008006" key="3">
    <source>
        <dbReference type="Google" id="ProtNLM"/>
    </source>
</evidence>
<keyword evidence="2" id="KW-1185">Reference proteome</keyword>
<evidence type="ECO:0000313" key="2">
    <source>
        <dbReference type="Proteomes" id="UP001141434"/>
    </source>
</evidence>
<dbReference type="SUPFAM" id="SSF53649">
    <property type="entry name" value="Alkaline phosphatase-like"/>
    <property type="match status" value="1"/>
</dbReference>
<name>A0A9W9GB84_9EURO</name>
<dbReference type="InterPro" id="IPR017850">
    <property type="entry name" value="Alkaline_phosphatase_core_sf"/>
</dbReference>
<gene>
    <name evidence="1" type="ORF">NUU61_000681</name>
</gene>
<dbReference type="Proteomes" id="UP001141434">
    <property type="component" value="Unassembled WGS sequence"/>
</dbReference>
<organism evidence="1 2">
    <name type="scientific">Penicillium alfredii</name>
    <dbReference type="NCBI Taxonomy" id="1506179"/>
    <lineage>
        <taxon>Eukaryota</taxon>
        <taxon>Fungi</taxon>
        <taxon>Dikarya</taxon>
        <taxon>Ascomycota</taxon>
        <taxon>Pezizomycotina</taxon>
        <taxon>Eurotiomycetes</taxon>
        <taxon>Eurotiomycetidae</taxon>
        <taxon>Eurotiales</taxon>
        <taxon>Aspergillaceae</taxon>
        <taxon>Penicillium</taxon>
    </lineage>
</organism>
<dbReference type="AlphaFoldDB" id="A0A9W9GB84"/>
<proteinExistence type="predicted"/>
<evidence type="ECO:0000313" key="1">
    <source>
        <dbReference type="EMBL" id="KAJ5114922.1"/>
    </source>
</evidence>
<reference evidence="1" key="1">
    <citation type="submission" date="2022-11" db="EMBL/GenBank/DDBJ databases">
        <authorList>
            <person name="Petersen C."/>
        </authorList>
    </citation>
    <scope>NUCLEOTIDE SEQUENCE</scope>
    <source>
        <strain evidence="1">IBT 34128</strain>
    </source>
</reference>
<accession>A0A9W9GB84</accession>
<comment type="caution">
    <text evidence="1">The sequence shown here is derived from an EMBL/GenBank/DDBJ whole genome shotgun (WGS) entry which is preliminary data.</text>
</comment>